<feature type="transmembrane region" description="Helical" evidence="7">
    <location>
        <begin position="172"/>
        <end position="192"/>
    </location>
</feature>
<sequence length="270" mass="29144">MSTPTPPPGDDPQDEPSGPQGKPPNGENPPGQRGFPNQPVPGQPQYGQPPYRQPPYGEPPYGQPPYGEPPYGQPPYGQPQPGQPSQAQYGQVPYGQPPHGQPGFGQPYPYPYGYGYGYDGPGGAELAGWGSRVGAALIDGLIIWVPAGIGYAVFIANLISRSENAYPDDRPTAGATIVFLIGILASLGLWIWNRVIRQGNTGQSVGKSALHIKLVAADTFQPIGAARSLLREVLRVIFDSACFLNSLWPLWDEQKQTWHDKVMSTYVIKV</sequence>
<keyword evidence="3 7" id="KW-0812">Transmembrane</keyword>
<evidence type="ECO:0000256" key="4">
    <source>
        <dbReference type="ARBA" id="ARBA00022989"/>
    </source>
</evidence>
<dbReference type="RefSeq" id="WP_344112239.1">
    <property type="nucleotide sequence ID" value="NZ_BAAANE010000005.1"/>
</dbReference>
<dbReference type="Proteomes" id="UP001501319">
    <property type="component" value="Unassembled WGS sequence"/>
</dbReference>
<dbReference type="InterPro" id="IPR010432">
    <property type="entry name" value="RDD"/>
</dbReference>
<keyword evidence="10" id="KW-1185">Reference proteome</keyword>
<feature type="transmembrane region" description="Helical" evidence="7">
    <location>
        <begin position="141"/>
        <end position="160"/>
    </location>
</feature>
<keyword evidence="2" id="KW-1003">Cell membrane</keyword>
<evidence type="ECO:0000256" key="2">
    <source>
        <dbReference type="ARBA" id="ARBA00022475"/>
    </source>
</evidence>
<gene>
    <name evidence="9" type="ORF">GCM10009744_32010</name>
</gene>
<dbReference type="PANTHER" id="PTHR36115">
    <property type="entry name" value="PROLINE-RICH ANTIGEN HOMOLOG-RELATED"/>
    <property type="match status" value="1"/>
</dbReference>
<feature type="region of interest" description="Disordered" evidence="6">
    <location>
        <begin position="1"/>
        <end position="106"/>
    </location>
</feature>
<proteinExistence type="predicted"/>
<feature type="compositionally biased region" description="Pro residues" evidence="6">
    <location>
        <begin position="51"/>
        <end position="82"/>
    </location>
</feature>
<organism evidence="9 10">
    <name type="scientific">Kribbella alba</name>
    <dbReference type="NCBI Taxonomy" id="190197"/>
    <lineage>
        <taxon>Bacteria</taxon>
        <taxon>Bacillati</taxon>
        <taxon>Actinomycetota</taxon>
        <taxon>Actinomycetes</taxon>
        <taxon>Propionibacteriales</taxon>
        <taxon>Kribbellaceae</taxon>
        <taxon>Kribbella</taxon>
    </lineage>
</organism>
<keyword evidence="4 7" id="KW-1133">Transmembrane helix</keyword>
<feature type="compositionally biased region" description="Low complexity" evidence="6">
    <location>
        <begin position="83"/>
        <end position="94"/>
    </location>
</feature>
<feature type="compositionally biased region" description="Pro residues" evidence="6">
    <location>
        <begin position="1"/>
        <end position="10"/>
    </location>
</feature>
<reference evidence="9 10" key="1">
    <citation type="journal article" date="2019" name="Int. J. Syst. Evol. Microbiol.">
        <title>The Global Catalogue of Microorganisms (GCM) 10K type strain sequencing project: providing services to taxonomists for standard genome sequencing and annotation.</title>
        <authorList>
            <consortium name="The Broad Institute Genomics Platform"/>
            <consortium name="The Broad Institute Genome Sequencing Center for Infectious Disease"/>
            <person name="Wu L."/>
            <person name="Ma J."/>
        </authorList>
    </citation>
    <scope>NUCLEOTIDE SEQUENCE [LARGE SCALE GENOMIC DNA]</scope>
    <source>
        <strain evidence="9 10">JCM 14306</strain>
    </source>
</reference>
<evidence type="ECO:0000313" key="9">
    <source>
        <dbReference type="EMBL" id="GAA1639960.1"/>
    </source>
</evidence>
<evidence type="ECO:0000256" key="7">
    <source>
        <dbReference type="SAM" id="Phobius"/>
    </source>
</evidence>
<comment type="subcellular location">
    <subcellularLocation>
        <location evidence="1">Cell membrane</location>
        <topology evidence="1">Multi-pass membrane protein</topology>
    </subcellularLocation>
</comment>
<dbReference type="EMBL" id="BAAANE010000005">
    <property type="protein sequence ID" value="GAA1639960.1"/>
    <property type="molecule type" value="Genomic_DNA"/>
</dbReference>
<evidence type="ECO:0000256" key="5">
    <source>
        <dbReference type="ARBA" id="ARBA00023136"/>
    </source>
</evidence>
<evidence type="ECO:0000256" key="3">
    <source>
        <dbReference type="ARBA" id="ARBA00022692"/>
    </source>
</evidence>
<evidence type="ECO:0000256" key="1">
    <source>
        <dbReference type="ARBA" id="ARBA00004651"/>
    </source>
</evidence>
<name>A0ABN2FC19_9ACTN</name>
<keyword evidence="5 7" id="KW-0472">Membrane</keyword>
<comment type="caution">
    <text evidence="9">The sequence shown here is derived from an EMBL/GenBank/DDBJ whole genome shotgun (WGS) entry which is preliminary data.</text>
</comment>
<feature type="domain" description="RDD" evidence="8">
    <location>
        <begin position="126"/>
        <end position="263"/>
    </location>
</feature>
<protein>
    <recommendedName>
        <fullName evidence="8">RDD domain-containing protein</fullName>
    </recommendedName>
</protein>
<dbReference type="Pfam" id="PF06271">
    <property type="entry name" value="RDD"/>
    <property type="match status" value="1"/>
</dbReference>
<dbReference type="InterPro" id="IPR051791">
    <property type="entry name" value="Pra-immunoreactive"/>
</dbReference>
<accession>A0ABN2FC19</accession>
<dbReference type="PANTHER" id="PTHR36115:SF6">
    <property type="entry name" value="PROLINE-RICH ANTIGEN HOMOLOG"/>
    <property type="match status" value="1"/>
</dbReference>
<evidence type="ECO:0000259" key="8">
    <source>
        <dbReference type="Pfam" id="PF06271"/>
    </source>
</evidence>
<evidence type="ECO:0000313" key="10">
    <source>
        <dbReference type="Proteomes" id="UP001501319"/>
    </source>
</evidence>
<evidence type="ECO:0000256" key="6">
    <source>
        <dbReference type="SAM" id="MobiDB-lite"/>
    </source>
</evidence>